<dbReference type="InterPro" id="IPR049704">
    <property type="entry name" value="Aminotrans_3_PPA_site"/>
</dbReference>
<accession>A0A8J7QBZ3</accession>
<dbReference type="GO" id="GO:0030170">
    <property type="term" value="F:pyridoxal phosphate binding"/>
    <property type="evidence" value="ECO:0007669"/>
    <property type="project" value="InterPro"/>
</dbReference>
<comment type="pathway">
    <text evidence="6">Amino-acid biosynthesis.</text>
</comment>
<dbReference type="InterPro" id="IPR004636">
    <property type="entry name" value="AcOrn/SuccOrn_fam"/>
</dbReference>
<sequence>MSTPTMLTPMESAEIQQAYTDHELDVFGKRGLEIVRGEGAWLFDSAGKRFLDCIAGIGVCNLGHAHPDVLDALHGQAAKLINCPGFFHNDAKAAFLKALVSVAPAGLNRAFLCNSGTESVEGAIKFARISTGRQTIITAKRGFHGRTYGAMSATPNKKLSEGCGELVAGFQHVRFNDIEALRAAVNGETAALLLEVIQGEGGVYPADPEYIAAARALCDEHGALLIVDEVQTGFCRTGRFFACEHYDLKPDILTLAKAIASGLPMGAILVADHVEVPIGRHGSTFGGNPLVCAVATRVIEVMQRDNLAQRAEERGRYFLEGLQKQSHPQIRAFRQRGLMIGVELKIKSKPILKRLMALGVLVMTSGATTLRFLPPLTIERDEIDIAVAAFHQVLNEEADA</sequence>
<reference evidence="8" key="1">
    <citation type="submission" date="2021-03" db="EMBL/GenBank/DDBJ databases">
        <authorList>
            <person name="Wang G."/>
        </authorList>
    </citation>
    <scope>NUCLEOTIDE SEQUENCE</scope>
    <source>
        <strain evidence="8">KCTC 12899</strain>
    </source>
</reference>
<dbReference type="PIRSF" id="PIRSF000521">
    <property type="entry name" value="Transaminase_4ab_Lys_Orn"/>
    <property type="match status" value="1"/>
</dbReference>
<dbReference type="Pfam" id="PF00202">
    <property type="entry name" value="Aminotran_3"/>
    <property type="match status" value="1"/>
</dbReference>
<organism evidence="8 9">
    <name type="scientific">Acanthopleuribacter pedis</name>
    <dbReference type="NCBI Taxonomy" id="442870"/>
    <lineage>
        <taxon>Bacteria</taxon>
        <taxon>Pseudomonadati</taxon>
        <taxon>Acidobacteriota</taxon>
        <taxon>Holophagae</taxon>
        <taxon>Acanthopleuribacterales</taxon>
        <taxon>Acanthopleuribacteraceae</taxon>
        <taxon>Acanthopleuribacter</taxon>
    </lineage>
</organism>
<dbReference type="Gene3D" id="3.40.640.10">
    <property type="entry name" value="Type I PLP-dependent aspartate aminotransferase-like (Major domain)"/>
    <property type="match status" value="1"/>
</dbReference>
<evidence type="ECO:0000256" key="5">
    <source>
        <dbReference type="ARBA" id="ARBA00022898"/>
    </source>
</evidence>
<dbReference type="PANTHER" id="PTHR11986">
    <property type="entry name" value="AMINOTRANSFERASE CLASS III"/>
    <property type="match status" value="1"/>
</dbReference>
<dbReference type="RefSeq" id="WP_207861615.1">
    <property type="nucleotide sequence ID" value="NZ_JAFREP010000026.1"/>
</dbReference>
<protein>
    <submittedName>
        <fullName evidence="8">Acetylornithine/succinylornithine family transaminase</fullName>
    </submittedName>
</protein>
<comment type="caution">
    <text evidence="8">The sequence shown here is derived from an EMBL/GenBank/DDBJ whole genome shotgun (WGS) entry which is preliminary data.</text>
</comment>
<evidence type="ECO:0000256" key="4">
    <source>
        <dbReference type="ARBA" id="ARBA00022679"/>
    </source>
</evidence>
<dbReference type="Gene3D" id="3.90.1150.10">
    <property type="entry name" value="Aspartate Aminotransferase, domain 1"/>
    <property type="match status" value="1"/>
</dbReference>
<proteinExistence type="inferred from homology"/>
<dbReference type="NCBIfam" id="NF002325">
    <property type="entry name" value="PRK01278.1"/>
    <property type="match status" value="1"/>
</dbReference>
<dbReference type="SUPFAM" id="SSF53383">
    <property type="entry name" value="PLP-dependent transferases"/>
    <property type="match status" value="1"/>
</dbReference>
<dbReference type="GO" id="GO:0008483">
    <property type="term" value="F:transaminase activity"/>
    <property type="evidence" value="ECO:0007669"/>
    <property type="project" value="UniProtKB-KW"/>
</dbReference>
<evidence type="ECO:0000313" key="8">
    <source>
        <dbReference type="EMBL" id="MBO1321642.1"/>
    </source>
</evidence>
<dbReference type="FunFam" id="3.40.640.10:FF:000004">
    <property type="entry name" value="Acetylornithine aminotransferase"/>
    <property type="match status" value="1"/>
</dbReference>
<keyword evidence="9" id="KW-1185">Reference proteome</keyword>
<dbReference type="PANTHER" id="PTHR11986:SF79">
    <property type="entry name" value="ACETYLORNITHINE AMINOTRANSFERASE, MITOCHONDRIAL"/>
    <property type="match status" value="1"/>
</dbReference>
<comment type="cofactor">
    <cofactor evidence="1">
        <name>pyridoxal 5'-phosphate</name>
        <dbReference type="ChEBI" id="CHEBI:597326"/>
    </cofactor>
</comment>
<dbReference type="InterPro" id="IPR050103">
    <property type="entry name" value="Class-III_PLP-dep_AT"/>
</dbReference>
<dbReference type="NCBIfam" id="TIGR00707">
    <property type="entry name" value="argD"/>
    <property type="match status" value="1"/>
</dbReference>
<dbReference type="InterPro" id="IPR005814">
    <property type="entry name" value="Aminotrans_3"/>
</dbReference>
<keyword evidence="5 7" id="KW-0663">Pyridoxal phosphate</keyword>
<dbReference type="InterPro" id="IPR015422">
    <property type="entry name" value="PyrdxlP-dep_Trfase_small"/>
</dbReference>
<evidence type="ECO:0000256" key="7">
    <source>
        <dbReference type="RuleBase" id="RU003560"/>
    </source>
</evidence>
<comment type="similarity">
    <text evidence="7">Belongs to the class-III pyridoxal-phosphate-dependent aminotransferase family.</text>
</comment>
<dbReference type="CDD" id="cd00610">
    <property type="entry name" value="OAT_like"/>
    <property type="match status" value="1"/>
</dbReference>
<keyword evidence="3" id="KW-0028">Amino-acid biosynthesis</keyword>
<name>A0A8J7QBZ3_9BACT</name>
<dbReference type="InterPro" id="IPR015421">
    <property type="entry name" value="PyrdxlP-dep_Trfase_major"/>
</dbReference>
<dbReference type="GO" id="GO:0006526">
    <property type="term" value="P:L-arginine biosynthetic process"/>
    <property type="evidence" value="ECO:0007669"/>
    <property type="project" value="UniProtKB-ARBA"/>
</dbReference>
<keyword evidence="2" id="KW-0032">Aminotransferase</keyword>
<evidence type="ECO:0000256" key="3">
    <source>
        <dbReference type="ARBA" id="ARBA00022605"/>
    </source>
</evidence>
<dbReference type="Proteomes" id="UP000664417">
    <property type="component" value="Unassembled WGS sequence"/>
</dbReference>
<dbReference type="PROSITE" id="PS00600">
    <property type="entry name" value="AA_TRANSFER_CLASS_3"/>
    <property type="match status" value="1"/>
</dbReference>
<gene>
    <name evidence="8" type="ORF">J3U88_24400</name>
</gene>
<dbReference type="GO" id="GO:0042802">
    <property type="term" value="F:identical protein binding"/>
    <property type="evidence" value="ECO:0007669"/>
    <property type="project" value="TreeGrafter"/>
</dbReference>
<dbReference type="AlphaFoldDB" id="A0A8J7QBZ3"/>
<evidence type="ECO:0000256" key="2">
    <source>
        <dbReference type="ARBA" id="ARBA00022576"/>
    </source>
</evidence>
<keyword evidence="4" id="KW-0808">Transferase</keyword>
<evidence type="ECO:0000256" key="6">
    <source>
        <dbReference type="ARBA" id="ARBA00029440"/>
    </source>
</evidence>
<evidence type="ECO:0000256" key="1">
    <source>
        <dbReference type="ARBA" id="ARBA00001933"/>
    </source>
</evidence>
<dbReference type="EMBL" id="JAFREP010000026">
    <property type="protein sequence ID" value="MBO1321642.1"/>
    <property type="molecule type" value="Genomic_DNA"/>
</dbReference>
<dbReference type="InterPro" id="IPR015424">
    <property type="entry name" value="PyrdxlP-dep_Trfase"/>
</dbReference>
<evidence type="ECO:0000313" key="9">
    <source>
        <dbReference type="Proteomes" id="UP000664417"/>
    </source>
</evidence>